<feature type="transmembrane region" description="Helical" evidence="7">
    <location>
        <begin position="433"/>
        <end position="453"/>
    </location>
</feature>
<evidence type="ECO:0000256" key="4">
    <source>
        <dbReference type="ARBA" id="ARBA00022989"/>
    </source>
</evidence>
<feature type="transmembrane region" description="Helical" evidence="7">
    <location>
        <begin position="465"/>
        <end position="482"/>
    </location>
</feature>
<feature type="transmembrane region" description="Helical" evidence="7">
    <location>
        <begin position="96"/>
        <end position="120"/>
    </location>
</feature>
<dbReference type="EMBL" id="JAHLQT010028013">
    <property type="protein sequence ID" value="KAG7162188.1"/>
    <property type="molecule type" value="Genomic_DNA"/>
</dbReference>
<sequence length="574" mass="62305">MATACETHQEEVLEQGKENEFKEQPGTTKEPEGNTGPHTHTSGDLLYGVEDIPPWYQCLLFGFQHFLIFVGGTISTPLIVIKFMCMEQTDHQRGDIISSIIFVSGIVTLLQCICGIRLPIIQGANFAYIMPTITILITTFPSCESLDLDNLSESQKQEEWQIRMREVQGAITVSSVFQVIIGFTGISGFIMTWISPLTIVPTITMLGLSLFELGTKQAASHWGISALNLLLLVLVSQYMKNIKTPLPGYSSNRGFHIAWIPLFTYFPVLLVMCISWGLCGVLTAVDVLPAGSLARTDSSGDLLKNSPWFRLPYPGQWGTPTVSMSAVIGLAASVIASIIESIGDYYSCAKLCQTATPPVHAVNRGVGFEGVGCVLAGIFGTTSGTASYTSNIALIGVTKVASRRVVVVSAMIMIFAGLVSKTGAVFATIPVPVLGSTLMFMFSLITGVGLSCIKIIDLNSSRNHFVLGFSIFMGLSLPSWLAKNPDAIKTGSPAVDQCLTTLLQTSMFVGGMLGFILDNSIPGTVSLSYSVPPRWDWPRYVPFLPMFEGFRERKKKINPENMVATLPEPFLDSM</sequence>
<evidence type="ECO:0000313" key="8">
    <source>
        <dbReference type="EMBL" id="KAG7162188.1"/>
    </source>
</evidence>
<protein>
    <submittedName>
        <fullName evidence="8">Solute carrier family 23 member 1-like 4</fullName>
    </submittedName>
</protein>
<evidence type="ECO:0000256" key="1">
    <source>
        <dbReference type="ARBA" id="ARBA00004141"/>
    </source>
</evidence>
<evidence type="ECO:0000313" key="9">
    <source>
        <dbReference type="Proteomes" id="UP000747542"/>
    </source>
</evidence>
<keyword evidence="3 7" id="KW-0812">Transmembrane</keyword>
<comment type="subcellular location">
    <subcellularLocation>
        <location evidence="1">Membrane</location>
        <topology evidence="1">Multi-pass membrane protein</topology>
    </subcellularLocation>
</comment>
<dbReference type="InterPro" id="IPR006043">
    <property type="entry name" value="NCS2"/>
</dbReference>
<feature type="transmembrane region" description="Helical" evidence="7">
    <location>
        <begin position="405"/>
        <end position="427"/>
    </location>
</feature>
<feature type="transmembrane region" description="Helical" evidence="7">
    <location>
        <begin position="167"/>
        <end position="187"/>
    </location>
</feature>
<dbReference type="GO" id="GO:0022857">
    <property type="term" value="F:transmembrane transporter activity"/>
    <property type="evidence" value="ECO:0007669"/>
    <property type="project" value="InterPro"/>
</dbReference>
<feature type="compositionally biased region" description="Basic and acidic residues" evidence="6">
    <location>
        <begin position="7"/>
        <end position="23"/>
    </location>
</feature>
<reference evidence="8" key="1">
    <citation type="journal article" date="2021" name="Sci. Adv.">
        <title>The American lobster genome reveals insights on longevity, neural, and immune adaptations.</title>
        <authorList>
            <person name="Polinski J.M."/>
            <person name="Zimin A.V."/>
            <person name="Clark K.F."/>
            <person name="Kohn A.B."/>
            <person name="Sadowski N."/>
            <person name="Timp W."/>
            <person name="Ptitsyn A."/>
            <person name="Khanna P."/>
            <person name="Romanova D.Y."/>
            <person name="Williams P."/>
            <person name="Greenwood S.J."/>
            <person name="Moroz L.L."/>
            <person name="Walt D.R."/>
            <person name="Bodnar A.G."/>
        </authorList>
    </citation>
    <scope>NUCLEOTIDE SEQUENCE</scope>
    <source>
        <strain evidence="8">GMGI-L3</strain>
    </source>
</reference>
<accession>A0A8J5MSI9</accession>
<evidence type="ECO:0000256" key="7">
    <source>
        <dbReference type="SAM" id="Phobius"/>
    </source>
</evidence>
<dbReference type="Pfam" id="PF00860">
    <property type="entry name" value="Xan_ur_permease"/>
    <property type="match status" value="1"/>
</dbReference>
<comment type="caution">
    <text evidence="8">The sequence shown here is derived from an EMBL/GenBank/DDBJ whole genome shotgun (WGS) entry which is preliminary data.</text>
</comment>
<dbReference type="Proteomes" id="UP000747542">
    <property type="component" value="Unassembled WGS sequence"/>
</dbReference>
<evidence type="ECO:0000256" key="2">
    <source>
        <dbReference type="ARBA" id="ARBA00008821"/>
    </source>
</evidence>
<keyword evidence="4 7" id="KW-1133">Transmembrane helix</keyword>
<dbReference type="PANTHER" id="PTHR11119">
    <property type="entry name" value="XANTHINE-URACIL / VITAMIN C PERMEASE FAMILY MEMBER"/>
    <property type="match status" value="1"/>
</dbReference>
<gene>
    <name evidence="8" type="primary">Slc23a1-L4</name>
    <name evidence="8" type="ORF">Hamer_G010858</name>
</gene>
<dbReference type="AlphaFoldDB" id="A0A8J5MSI9"/>
<evidence type="ECO:0000256" key="3">
    <source>
        <dbReference type="ARBA" id="ARBA00022692"/>
    </source>
</evidence>
<evidence type="ECO:0000256" key="5">
    <source>
        <dbReference type="ARBA" id="ARBA00023136"/>
    </source>
</evidence>
<dbReference type="GO" id="GO:0016020">
    <property type="term" value="C:membrane"/>
    <property type="evidence" value="ECO:0007669"/>
    <property type="project" value="UniProtKB-SubCell"/>
</dbReference>
<proteinExistence type="inferred from homology"/>
<keyword evidence="9" id="KW-1185">Reference proteome</keyword>
<comment type="similarity">
    <text evidence="2">Belongs to the nucleobase:cation symporter-2 (NCS2) (TC 2.A.40) family.</text>
</comment>
<keyword evidence="5 7" id="KW-0472">Membrane</keyword>
<feature type="transmembrane region" description="Helical" evidence="7">
    <location>
        <begin position="63"/>
        <end position="84"/>
    </location>
</feature>
<evidence type="ECO:0000256" key="6">
    <source>
        <dbReference type="SAM" id="MobiDB-lite"/>
    </source>
</evidence>
<feature type="transmembrane region" description="Helical" evidence="7">
    <location>
        <begin position="259"/>
        <end position="285"/>
    </location>
</feature>
<name>A0A8J5MSI9_HOMAM</name>
<organism evidence="8 9">
    <name type="scientific">Homarus americanus</name>
    <name type="common">American lobster</name>
    <dbReference type="NCBI Taxonomy" id="6706"/>
    <lineage>
        <taxon>Eukaryota</taxon>
        <taxon>Metazoa</taxon>
        <taxon>Ecdysozoa</taxon>
        <taxon>Arthropoda</taxon>
        <taxon>Crustacea</taxon>
        <taxon>Multicrustacea</taxon>
        <taxon>Malacostraca</taxon>
        <taxon>Eumalacostraca</taxon>
        <taxon>Eucarida</taxon>
        <taxon>Decapoda</taxon>
        <taxon>Pleocyemata</taxon>
        <taxon>Astacidea</taxon>
        <taxon>Nephropoidea</taxon>
        <taxon>Nephropidae</taxon>
        <taxon>Homarus</taxon>
    </lineage>
</organism>
<feature type="transmembrane region" description="Helical" evidence="7">
    <location>
        <begin position="218"/>
        <end position="239"/>
    </location>
</feature>
<feature type="region of interest" description="Disordered" evidence="6">
    <location>
        <begin position="1"/>
        <end position="40"/>
    </location>
</feature>